<protein>
    <submittedName>
        <fullName evidence="1">Uncharacterized protein</fullName>
    </submittedName>
</protein>
<sequence>MAYASYDDYDDSLEEMNLVLHDLLSDADDYFQSNDDGWFYRDD</sequence>
<dbReference type="AlphaFoldDB" id="A0A975BKI0"/>
<evidence type="ECO:0000313" key="2">
    <source>
        <dbReference type="Proteomes" id="UP000663722"/>
    </source>
</evidence>
<reference evidence="1" key="1">
    <citation type="journal article" date="2021" name="Microb. Physiol.">
        <title>Proteogenomic Insights into the Physiology of Marine, Sulfate-Reducing, Filamentous Desulfonema limicola and Desulfonema magnum.</title>
        <authorList>
            <person name="Schnaars V."/>
            <person name="Wohlbrand L."/>
            <person name="Scheve S."/>
            <person name="Hinrichs C."/>
            <person name="Reinhardt R."/>
            <person name="Rabus R."/>
        </authorList>
    </citation>
    <scope>NUCLEOTIDE SEQUENCE</scope>
    <source>
        <strain evidence="1">4be13</strain>
    </source>
</reference>
<evidence type="ECO:0000313" key="1">
    <source>
        <dbReference type="EMBL" id="QTA86785.1"/>
    </source>
</evidence>
<dbReference type="EMBL" id="CP061800">
    <property type="protein sequence ID" value="QTA86785.1"/>
    <property type="molecule type" value="Genomic_DNA"/>
</dbReference>
<name>A0A975BKI0_9BACT</name>
<dbReference type="Proteomes" id="UP000663722">
    <property type="component" value="Chromosome"/>
</dbReference>
<dbReference type="KEGG" id="dmm:dnm_028090"/>
<keyword evidence="2" id="KW-1185">Reference proteome</keyword>
<gene>
    <name evidence="1" type="ORF">dnm_028090</name>
</gene>
<organism evidence="1 2">
    <name type="scientific">Desulfonema magnum</name>
    <dbReference type="NCBI Taxonomy" id="45655"/>
    <lineage>
        <taxon>Bacteria</taxon>
        <taxon>Pseudomonadati</taxon>
        <taxon>Thermodesulfobacteriota</taxon>
        <taxon>Desulfobacteria</taxon>
        <taxon>Desulfobacterales</taxon>
        <taxon>Desulfococcaceae</taxon>
        <taxon>Desulfonema</taxon>
    </lineage>
</organism>
<accession>A0A975BKI0</accession>
<proteinExistence type="predicted"/>